<dbReference type="Gene3D" id="1.10.10.10">
    <property type="entry name" value="Winged helix-like DNA-binding domain superfamily/Winged helix DNA-binding domain"/>
    <property type="match status" value="1"/>
</dbReference>
<comment type="caution">
    <text evidence="9">The sequence shown here is derived from an EMBL/GenBank/DDBJ whole genome shotgun (WGS) entry which is preliminary data.</text>
</comment>
<dbReference type="Proteomes" id="UP001501578">
    <property type="component" value="Unassembled WGS sequence"/>
</dbReference>
<feature type="domain" description="RNA polymerase sigma-70 region 2" evidence="6">
    <location>
        <begin position="23"/>
        <end position="88"/>
    </location>
</feature>
<reference evidence="10" key="1">
    <citation type="journal article" date="2019" name="Int. J. Syst. Evol. Microbiol.">
        <title>The Global Catalogue of Microorganisms (GCM) 10K type strain sequencing project: providing services to taxonomists for standard genome sequencing and annotation.</title>
        <authorList>
            <consortium name="The Broad Institute Genomics Platform"/>
            <consortium name="The Broad Institute Genome Sequencing Center for Infectious Disease"/>
            <person name="Wu L."/>
            <person name="Ma J."/>
        </authorList>
    </citation>
    <scope>NUCLEOTIDE SEQUENCE [LARGE SCALE GENOMIC DNA]</scope>
    <source>
        <strain evidence="10">JCM 11136</strain>
    </source>
</reference>
<protein>
    <submittedName>
        <fullName evidence="9">Sigma-70 family RNA polymerase sigma factor</fullName>
    </submittedName>
</protein>
<keyword evidence="3" id="KW-0805">Transcription regulation</keyword>
<dbReference type="InterPro" id="IPR014305">
    <property type="entry name" value="RNA_pol_sigma-G_actinobac"/>
</dbReference>
<dbReference type="Gene3D" id="3.10.450.50">
    <property type="match status" value="1"/>
</dbReference>
<name>A0ABP4AH41_9ACTN</name>
<dbReference type="Pfam" id="PF08281">
    <property type="entry name" value="Sigma70_r4_2"/>
    <property type="match status" value="1"/>
</dbReference>
<gene>
    <name evidence="9" type="ORF">GCM10009560_44140</name>
</gene>
<dbReference type="InterPro" id="IPR013249">
    <property type="entry name" value="RNA_pol_sigma70_r4_t2"/>
</dbReference>
<dbReference type="NCBIfam" id="NF006089">
    <property type="entry name" value="PRK08241.1"/>
    <property type="match status" value="1"/>
</dbReference>
<evidence type="ECO:0000313" key="9">
    <source>
        <dbReference type="EMBL" id="GAA0935811.1"/>
    </source>
</evidence>
<feature type="domain" description="SnoaL-like" evidence="8">
    <location>
        <begin position="201"/>
        <end position="295"/>
    </location>
</feature>
<dbReference type="Gene3D" id="1.10.1740.10">
    <property type="match status" value="1"/>
</dbReference>
<evidence type="ECO:0000313" key="10">
    <source>
        <dbReference type="Proteomes" id="UP001501578"/>
    </source>
</evidence>
<evidence type="ECO:0000256" key="1">
    <source>
        <dbReference type="ARBA" id="ARBA00010641"/>
    </source>
</evidence>
<evidence type="ECO:0000256" key="2">
    <source>
        <dbReference type="ARBA" id="ARBA00011344"/>
    </source>
</evidence>
<dbReference type="SUPFAM" id="SSF88946">
    <property type="entry name" value="Sigma2 domain of RNA polymerase sigma factors"/>
    <property type="match status" value="1"/>
</dbReference>
<evidence type="ECO:0000256" key="4">
    <source>
        <dbReference type="ARBA" id="ARBA00023082"/>
    </source>
</evidence>
<dbReference type="PANTHER" id="PTHR43133:SF65">
    <property type="entry name" value="ECF RNA POLYMERASE SIGMA FACTOR SIGG"/>
    <property type="match status" value="1"/>
</dbReference>
<dbReference type="InterPro" id="IPR013325">
    <property type="entry name" value="RNA_pol_sigma_r2"/>
</dbReference>
<dbReference type="SUPFAM" id="SSF54427">
    <property type="entry name" value="NTF2-like"/>
    <property type="match status" value="1"/>
</dbReference>
<proteinExistence type="inferred from homology"/>
<evidence type="ECO:0000259" key="7">
    <source>
        <dbReference type="Pfam" id="PF08281"/>
    </source>
</evidence>
<comment type="similarity">
    <text evidence="1">Belongs to the sigma-70 factor family. ECF subfamily.</text>
</comment>
<dbReference type="InterPro" id="IPR013324">
    <property type="entry name" value="RNA_pol_sigma_r3/r4-like"/>
</dbReference>
<evidence type="ECO:0000256" key="3">
    <source>
        <dbReference type="ARBA" id="ARBA00023015"/>
    </source>
</evidence>
<organism evidence="9 10">
    <name type="scientific">Nonomuraea longicatena</name>
    <dbReference type="NCBI Taxonomy" id="83682"/>
    <lineage>
        <taxon>Bacteria</taxon>
        <taxon>Bacillati</taxon>
        <taxon>Actinomycetota</taxon>
        <taxon>Actinomycetes</taxon>
        <taxon>Streptosporangiales</taxon>
        <taxon>Streptosporangiaceae</taxon>
        <taxon>Nonomuraea</taxon>
    </lineage>
</organism>
<dbReference type="RefSeq" id="WP_343951831.1">
    <property type="nucleotide sequence ID" value="NZ_BAAAHQ010000023.1"/>
</dbReference>
<dbReference type="InterPro" id="IPR014284">
    <property type="entry name" value="RNA_pol_sigma-70_dom"/>
</dbReference>
<keyword evidence="5" id="KW-0804">Transcription</keyword>
<evidence type="ECO:0000256" key="5">
    <source>
        <dbReference type="ARBA" id="ARBA00023163"/>
    </source>
</evidence>
<dbReference type="InterPro" id="IPR039425">
    <property type="entry name" value="RNA_pol_sigma-70-like"/>
</dbReference>
<evidence type="ECO:0000259" key="8">
    <source>
        <dbReference type="Pfam" id="PF12680"/>
    </source>
</evidence>
<comment type="subunit">
    <text evidence="2">Interacts transiently with the RNA polymerase catalytic core formed by RpoA, RpoB, RpoC and RpoZ (2 alpha, 1 beta, 1 beta' and 1 omega subunit) to form the RNA polymerase holoenzyme that can initiate transcription.</text>
</comment>
<dbReference type="Pfam" id="PF04542">
    <property type="entry name" value="Sigma70_r2"/>
    <property type="match status" value="1"/>
</dbReference>
<keyword evidence="10" id="KW-1185">Reference proteome</keyword>
<dbReference type="PANTHER" id="PTHR43133">
    <property type="entry name" value="RNA POLYMERASE ECF-TYPE SIGMA FACTO"/>
    <property type="match status" value="1"/>
</dbReference>
<dbReference type="NCBIfam" id="TIGR02960">
    <property type="entry name" value="SigX5"/>
    <property type="match status" value="1"/>
</dbReference>
<sequence length="318" mass="34838">MDGNLVAAARSGDGDAFARLVGPLREELRAHCYRLLGSVHDAEDAVQETLDRAWRDLGRFEDRGSLRPWLYKIATNRALTLIERRGRRALPTDPLGETAWLEPYPDRWMSWSEDLGPEASALARESVELAFVAALQHLSALQRAVLLMREVYGFSARETAGLLETTVPSVNSALQRARKSMAGLLPGTSRRAEPGEHAELARRYLAAWEAGDVEAVVALLAEDAKYSMPPLTAWFEGHEAIRAFLAGGPLTRRWRFLPAAANGRVAFGTYRWDGGRFVFGGLDLLAVRGGRIAEVVSFLNADPAVFGLPDEFGAAPGL</sequence>
<dbReference type="Pfam" id="PF12680">
    <property type="entry name" value="SnoaL_2"/>
    <property type="match status" value="1"/>
</dbReference>
<dbReference type="InterPro" id="IPR007627">
    <property type="entry name" value="RNA_pol_sigma70_r2"/>
</dbReference>
<dbReference type="SUPFAM" id="SSF88659">
    <property type="entry name" value="Sigma3 and sigma4 domains of RNA polymerase sigma factors"/>
    <property type="match status" value="1"/>
</dbReference>
<keyword evidence="4" id="KW-0731">Sigma factor</keyword>
<accession>A0ABP4AH41</accession>
<dbReference type="EMBL" id="BAAAHQ010000023">
    <property type="protein sequence ID" value="GAA0935811.1"/>
    <property type="molecule type" value="Genomic_DNA"/>
</dbReference>
<dbReference type="InterPro" id="IPR037401">
    <property type="entry name" value="SnoaL-like"/>
</dbReference>
<dbReference type="InterPro" id="IPR036388">
    <property type="entry name" value="WH-like_DNA-bd_sf"/>
</dbReference>
<dbReference type="InterPro" id="IPR032710">
    <property type="entry name" value="NTF2-like_dom_sf"/>
</dbReference>
<evidence type="ECO:0000259" key="6">
    <source>
        <dbReference type="Pfam" id="PF04542"/>
    </source>
</evidence>
<dbReference type="NCBIfam" id="TIGR02937">
    <property type="entry name" value="sigma70-ECF"/>
    <property type="match status" value="1"/>
</dbReference>
<feature type="domain" description="RNA polymerase sigma factor 70 region 4 type 2" evidence="7">
    <location>
        <begin position="130"/>
        <end position="181"/>
    </location>
</feature>